<accession>A0A286G6J7</accession>
<gene>
    <name evidence="3" type="ORF">SAMN05421508_101844</name>
</gene>
<dbReference type="NCBIfam" id="NF004202">
    <property type="entry name" value="PRK05653.2-2"/>
    <property type="match status" value="1"/>
</dbReference>
<dbReference type="EMBL" id="OCNJ01000001">
    <property type="protein sequence ID" value="SOD91171.1"/>
    <property type="molecule type" value="Genomic_DNA"/>
</dbReference>
<dbReference type="PRINTS" id="PR00080">
    <property type="entry name" value="SDRFAMILY"/>
</dbReference>
<dbReference type="InterPro" id="IPR057326">
    <property type="entry name" value="KR_dom"/>
</dbReference>
<dbReference type="Gene3D" id="3.40.50.720">
    <property type="entry name" value="NAD(P)-binding Rossmann-like Domain"/>
    <property type="match status" value="1"/>
</dbReference>
<dbReference type="InterPro" id="IPR020904">
    <property type="entry name" value="Sc_DH/Rdtase_CS"/>
</dbReference>
<dbReference type="InterPro" id="IPR036291">
    <property type="entry name" value="NAD(P)-bd_dom_sf"/>
</dbReference>
<dbReference type="FunFam" id="3.40.50.720:FF:000084">
    <property type="entry name" value="Short-chain dehydrogenase reductase"/>
    <property type="match status" value="1"/>
</dbReference>
<evidence type="ECO:0000256" key="1">
    <source>
        <dbReference type="ARBA" id="ARBA00006484"/>
    </source>
</evidence>
<evidence type="ECO:0000313" key="3">
    <source>
        <dbReference type="EMBL" id="SOD91171.1"/>
    </source>
</evidence>
<proteinExistence type="inferred from homology"/>
<dbReference type="PRINTS" id="PR00081">
    <property type="entry name" value="GDHRDH"/>
</dbReference>
<dbReference type="NCBIfam" id="NF009466">
    <property type="entry name" value="PRK12826.1-2"/>
    <property type="match status" value="1"/>
</dbReference>
<organism evidence="3 4">
    <name type="scientific">Caenispirillum bisanense</name>
    <dbReference type="NCBI Taxonomy" id="414052"/>
    <lineage>
        <taxon>Bacteria</taxon>
        <taxon>Pseudomonadati</taxon>
        <taxon>Pseudomonadota</taxon>
        <taxon>Alphaproteobacteria</taxon>
        <taxon>Rhodospirillales</taxon>
        <taxon>Novispirillaceae</taxon>
        <taxon>Caenispirillum</taxon>
    </lineage>
</organism>
<keyword evidence="4" id="KW-1185">Reference proteome</keyword>
<dbReference type="InterPro" id="IPR002347">
    <property type="entry name" value="SDR_fam"/>
</dbReference>
<dbReference type="OrthoDB" id="9779623at2"/>
<sequence length="254" mass="26072">MLTPLTGRSVVVTGASKGIGRAVAQACGRQGAKVLVVARSADAAAEACDGIIAEGGTARPLAADMRDPAAVQAMADYAAREFGGIDAVVANAGIYPTAFLDDMTVEQWDDMSAVNLRGMFLTVKSCLPHLRASDQGRIVLMSSITGPITGNPGDSHYAATKAGMLGFMRSAALELAGDGVTVNAILPGNIATEGLEDLGDDYLARMAASVPLGALGEPEDIAHAVLFLLSREARYITGQTLVVDGGQTLPEARA</sequence>
<dbReference type="SMART" id="SM00822">
    <property type="entry name" value="PKS_KR"/>
    <property type="match status" value="1"/>
</dbReference>
<dbReference type="Proteomes" id="UP000219621">
    <property type="component" value="Unassembled WGS sequence"/>
</dbReference>
<dbReference type="PANTHER" id="PTHR42879:SF2">
    <property type="entry name" value="3-OXOACYL-[ACYL-CARRIER-PROTEIN] REDUCTASE FABG"/>
    <property type="match status" value="1"/>
</dbReference>
<protein>
    <submittedName>
        <fullName evidence="3">3-oxoacyl-[acyl-carrier protein] reductase</fullName>
    </submittedName>
</protein>
<dbReference type="InterPro" id="IPR050259">
    <property type="entry name" value="SDR"/>
</dbReference>
<dbReference type="GO" id="GO:0032787">
    <property type="term" value="P:monocarboxylic acid metabolic process"/>
    <property type="evidence" value="ECO:0007669"/>
    <property type="project" value="UniProtKB-ARBA"/>
</dbReference>
<dbReference type="RefSeq" id="WP_097277695.1">
    <property type="nucleotide sequence ID" value="NZ_OCNJ01000001.1"/>
</dbReference>
<dbReference type="AlphaFoldDB" id="A0A286G6J7"/>
<dbReference type="SUPFAM" id="SSF51735">
    <property type="entry name" value="NAD(P)-binding Rossmann-fold domains"/>
    <property type="match status" value="1"/>
</dbReference>
<dbReference type="PANTHER" id="PTHR42879">
    <property type="entry name" value="3-OXOACYL-(ACYL-CARRIER-PROTEIN) REDUCTASE"/>
    <property type="match status" value="1"/>
</dbReference>
<evidence type="ECO:0000313" key="4">
    <source>
        <dbReference type="Proteomes" id="UP000219621"/>
    </source>
</evidence>
<dbReference type="PROSITE" id="PS00061">
    <property type="entry name" value="ADH_SHORT"/>
    <property type="match status" value="1"/>
</dbReference>
<evidence type="ECO:0000259" key="2">
    <source>
        <dbReference type="SMART" id="SM00822"/>
    </source>
</evidence>
<name>A0A286G6J7_9PROT</name>
<reference evidence="3 4" key="1">
    <citation type="submission" date="2017-09" db="EMBL/GenBank/DDBJ databases">
        <authorList>
            <person name="Ehlers B."/>
            <person name="Leendertz F.H."/>
        </authorList>
    </citation>
    <scope>NUCLEOTIDE SEQUENCE [LARGE SCALE GENOMIC DNA]</scope>
    <source>
        <strain evidence="3 4">USBA 140</strain>
    </source>
</reference>
<dbReference type="Pfam" id="PF13561">
    <property type="entry name" value="adh_short_C2"/>
    <property type="match status" value="1"/>
</dbReference>
<comment type="similarity">
    <text evidence="1">Belongs to the short-chain dehydrogenases/reductases (SDR) family.</text>
</comment>
<dbReference type="NCBIfam" id="NF009468">
    <property type="entry name" value="PRK12826.1-4"/>
    <property type="match status" value="1"/>
</dbReference>
<feature type="domain" description="Ketoreductase" evidence="2">
    <location>
        <begin position="8"/>
        <end position="188"/>
    </location>
</feature>